<dbReference type="Proteomes" id="UP000240357">
    <property type="component" value="Unassembled WGS sequence"/>
</dbReference>
<keyword evidence="10" id="KW-1185">Reference proteome</keyword>
<keyword evidence="2 7" id="KW-0812">Transmembrane</keyword>
<keyword evidence="4 7" id="KW-0472">Membrane</keyword>
<dbReference type="InterPro" id="IPR053934">
    <property type="entry name" value="HTTM_dom"/>
</dbReference>
<feature type="transmembrane region" description="Helical" evidence="7">
    <location>
        <begin position="309"/>
        <end position="329"/>
    </location>
</feature>
<dbReference type="GO" id="GO:0008488">
    <property type="term" value="F:gamma-glutamyl carboxylase activity"/>
    <property type="evidence" value="ECO:0007669"/>
    <property type="project" value="InterPro"/>
</dbReference>
<dbReference type="RefSeq" id="WP_106931727.1">
    <property type="nucleotide sequence ID" value="NZ_PYFT01000001.1"/>
</dbReference>
<keyword evidence="6" id="KW-0456">Lyase</keyword>
<feature type="transmembrane region" description="Helical" evidence="7">
    <location>
        <begin position="79"/>
        <end position="111"/>
    </location>
</feature>
<evidence type="ECO:0000259" key="8">
    <source>
        <dbReference type="SMART" id="SM00752"/>
    </source>
</evidence>
<evidence type="ECO:0000313" key="10">
    <source>
        <dbReference type="Proteomes" id="UP000240357"/>
    </source>
</evidence>
<evidence type="ECO:0000313" key="9">
    <source>
        <dbReference type="EMBL" id="PSR55547.1"/>
    </source>
</evidence>
<feature type="transmembrane region" description="Helical" evidence="7">
    <location>
        <begin position="217"/>
        <end position="235"/>
    </location>
</feature>
<dbReference type="PANTHER" id="PTHR12639:SF7">
    <property type="entry name" value="HTTM DOMAIN-CONTAINING PROTEIN"/>
    <property type="match status" value="1"/>
</dbReference>
<sequence>MAQTATISPVRFHLLTWLRQPVDNSPLIIFRLFFGLLLALEAGGAIATGWVKRNFIEPTVHLPFIGFEWLKPLPGDGMYYYYGLMAILGLLILFGIYYRASLAAYMLLWWATYLMQKVSYNNHYYLIILLCFLMLLVPANAYASWDTRRNAAIRSLTCSRWCLAIFAAQIGIVYTFAAIAKIYPDWLQAMPIKLWFSVKAHYSLIGPLLQKHELQVFIAYGGILFDLFITPFLLWHKSRKWAFIASLFFHLFNSTVFQVGVFPYIGIALSVFFFNPETIRRLFFRKKPALSVTDTQPNAVPTNSFTPPIFYLLTIYFIIQLLLPIRHWFIPGDVHWTEEGHRMAWQMMLRAKTGTIYFEVRNPLTGQSQTVYPTQFLTSKQASVLPVRPDLIWQFAQFLKQHYQKQGYQQVQVFAFAQASLNGRPYQTFIDSKTDLAAVPWEPYKHASWILPYAQ</sequence>
<feature type="transmembrane region" description="Helical" evidence="7">
    <location>
        <begin position="247"/>
        <end position="274"/>
    </location>
</feature>
<dbReference type="PANTHER" id="PTHR12639">
    <property type="entry name" value="VITAMIN K-DEPENDENT GAMMA-CARBOXYLASE"/>
    <property type="match status" value="1"/>
</dbReference>
<dbReference type="OrthoDB" id="341137at2"/>
<name>A0A2T2YJ63_9BACT</name>
<reference evidence="9 10" key="1">
    <citation type="submission" date="2018-03" db="EMBL/GenBank/DDBJ databases">
        <title>Adhaeribacter sp. HMF7605 Genome sequencing and assembly.</title>
        <authorList>
            <person name="Kang H."/>
            <person name="Kang J."/>
            <person name="Cha I."/>
            <person name="Kim H."/>
            <person name="Joh K."/>
        </authorList>
    </citation>
    <scope>NUCLEOTIDE SEQUENCE [LARGE SCALE GENOMIC DNA]</scope>
    <source>
        <strain evidence="9 10">HMF7605</strain>
    </source>
</reference>
<comment type="caution">
    <text evidence="9">The sequence shown here is derived from an EMBL/GenBank/DDBJ whole genome shotgun (WGS) entry which is preliminary data.</text>
</comment>
<dbReference type="InterPro" id="IPR007782">
    <property type="entry name" value="VKG_COase"/>
</dbReference>
<keyword evidence="3 7" id="KW-1133">Transmembrane helix</keyword>
<dbReference type="GO" id="GO:0012505">
    <property type="term" value="C:endomembrane system"/>
    <property type="evidence" value="ECO:0007669"/>
    <property type="project" value="UniProtKB-SubCell"/>
</dbReference>
<evidence type="ECO:0000256" key="4">
    <source>
        <dbReference type="ARBA" id="ARBA00023136"/>
    </source>
</evidence>
<dbReference type="InterPro" id="IPR053935">
    <property type="entry name" value="VKGC_lumenal_dom"/>
</dbReference>
<dbReference type="Pfam" id="PF22777">
    <property type="entry name" value="VKGC_lumenal_dom"/>
    <property type="match status" value="1"/>
</dbReference>
<evidence type="ECO:0000256" key="6">
    <source>
        <dbReference type="ARBA" id="ARBA00023239"/>
    </source>
</evidence>
<dbReference type="GO" id="GO:0019842">
    <property type="term" value="F:vitamin binding"/>
    <property type="evidence" value="ECO:0007669"/>
    <property type="project" value="TreeGrafter"/>
</dbReference>
<evidence type="ECO:0000256" key="5">
    <source>
        <dbReference type="ARBA" id="ARBA00023157"/>
    </source>
</evidence>
<protein>
    <recommendedName>
        <fullName evidence="8">HTTM-like domain-containing protein</fullName>
    </recommendedName>
</protein>
<dbReference type="InterPro" id="IPR011020">
    <property type="entry name" value="HTTM-like"/>
</dbReference>
<proteinExistence type="predicted"/>
<evidence type="ECO:0000256" key="7">
    <source>
        <dbReference type="SAM" id="Phobius"/>
    </source>
</evidence>
<keyword evidence="5" id="KW-1015">Disulfide bond</keyword>
<feature type="transmembrane region" description="Helical" evidence="7">
    <location>
        <begin position="163"/>
        <end position="183"/>
    </location>
</feature>
<feature type="transmembrane region" description="Helical" evidence="7">
    <location>
        <begin position="123"/>
        <end position="143"/>
    </location>
</feature>
<dbReference type="Pfam" id="PF05090">
    <property type="entry name" value="HTTM"/>
    <property type="match status" value="1"/>
</dbReference>
<dbReference type="SMART" id="SM00752">
    <property type="entry name" value="HTTM"/>
    <property type="match status" value="1"/>
</dbReference>
<dbReference type="EMBL" id="PYFT01000001">
    <property type="protein sequence ID" value="PSR55547.1"/>
    <property type="molecule type" value="Genomic_DNA"/>
</dbReference>
<dbReference type="AlphaFoldDB" id="A0A2T2YJ63"/>
<evidence type="ECO:0000256" key="1">
    <source>
        <dbReference type="ARBA" id="ARBA00004127"/>
    </source>
</evidence>
<comment type="subcellular location">
    <subcellularLocation>
        <location evidence="1">Endomembrane system</location>
        <topology evidence="1">Multi-pass membrane protein</topology>
    </subcellularLocation>
</comment>
<feature type="domain" description="HTTM-like" evidence="8">
    <location>
        <begin position="19"/>
        <end position="278"/>
    </location>
</feature>
<feature type="transmembrane region" description="Helical" evidence="7">
    <location>
        <begin position="28"/>
        <end position="51"/>
    </location>
</feature>
<gene>
    <name evidence="9" type="ORF">AHMF7605_19570</name>
</gene>
<evidence type="ECO:0000256" key="3">
    <source>
        <dbReference type="ARBA" id="ARBA00022989"/>
    </source>
</evidence>
<evidence type="ECO:0000256" key="2">
    <source>
        <dbReference type="ARBA" id="ARBA00022692"/>
    </source>
</evidence>
<accession>A0A2T2YJ63</accession>
<organism evidence="9 10">
    <name type="scientific">Adhaeribacter arboris</name>
    <dbReference type="NCBI Taxonomy" id="2072846"/>
    <lineage>
        <taxon>Bacteria</taxon>
        <taxon>Pseudomonadati</taxon>
        <taxon>Bacteroidota</taxon>
        <taxon>Cytophagia</taxon>
        <taxon>Cytophagales</taxon>
        <taxon>Hymenobacteraceae</taxon>
        <taxon>Adhaeribacter</taxon>
    </lineage>
</organism>